<evidence type="ECO:0000256" key="2">
    <source>
        <dbReference type="SAM" id="Phobius"/>
    </source>
</evidence>
<feature type="compositionally biased region" description="Basic and acidic residues" evidence="1">
    <location>
        <begin position="117"/>
        <end position="129"/>
    </location>
</feature>
<gene>
    <name evidence="4" type="primary">LOC109013061</name>
</gene>
<dbReference type="Proteomes" id="UP000235220">
    <property type="component" value="Chromosome 7"/>
</dbReference>
<dbReference type="GeneID" id="109013061"/>
<dbReference type="OrthoDB" id="737456at2759"/>
<dbReference type="PANTHER" id="PTHR35488:SF4">
    <property type="entry name" value="DUF4005 DOMAIN-CONTAINING PROTEIN"/>
    <property type="match status" value="1"/>
</dbReference>
<protein>
    <submittedName>
        <fullName evidence="4">Uncharacterized protein LOC109013061 isoform X1</fullName>
    </submittedName>
</protein>
<keyword evidence="2" id="KW-0472">Membrane</keyword>
<keyword evidence="3" id="KW-1185">Reference proteome</keyword>
<evidence type="ECO:0000313" key="3">
    <source>
        <dbReference type="Proteomes" id="UP000235220"/>
    </source>
</evidence>
<accession>A0A6P9EVW4</accession>
<evidence type="ECO:0000256" key="1">
    <source>
        <dbReference type="SAM" id="MobiDB-lite"/>
    </source>
</evidence>
<feature type="region of interest" description="Disordered" evidence="1">
    <location>
        <begin position="106"/>
        <end position="130"/>
    </location>
</feature>
<keyword evidence="2" id="KW-0812">Transmembrane</keyword>
<evidence type="ECO:0000313" key="4">
    <source>
        <dbReference type="RefSeq" id="XP_035547968.1"/>
    </source>
</evidence>
<name>A0A6P9EVW4_JUGRE</name>
<feature type="transmembrane region" description="Helical" evidence="2">
    <location>
        <begin position="41"/>
        <end position="60"/>
    </location>
</feature>
<dbReference type="PANTHER" id="PTHR35488">
    <property type="entry name" value="OS05G0358900 PROTEIN-RELATED"/>
    <property type="match status" value="1"/>
</dbReference>
<reference evidence="4" key="1">
    <citation type="submission" date="2025-08" db="UniProtKB">
        <authorList>
            <consortium name="RefSeq"/>
        </authorList>
    </citation>
    <scope>IDENTIFICATION</scope>
    <source>
        <tissue evidence="4">Leaves</tissue>
    </source>
</reference>
<feature type="region of interest" description="Disordered" evidence="1">
    <location>
        <begin position="166"/>
        <end position="199"/>
    </location>
</feature>
<proteinExistence type="predicted"/>
<dbReference type="AlphaFoldDB" id="A0A6P9EVW4"/>
<dbReference type="RefSeq" id="XP_035547968.1">
    <property type="nucleotide sequence ID" value="XM_035692075.1"/>
</dbReference>
<keyword evidence="2" id="KW-1133">Transmembrane helix</keyword>
<dbReference type="InParanoid" id="A0A6P9EVW4"/>
<organism evidence="3 4">
    <name type="scientific">Juglans regia</name>
    <name type="common">English walnut</name>
    <dbReference type="NCBI Taxonomy" id="51240"/>
    <lineage>
        <taxon>Eukaryota</taxon>
        <taxon>Viridiplantae</taxon>
        <taxon>Streptophyta</taxon>
        <taxon>Embryophyta</taxon>
        <taxon>Tracheophyta</taxon>
        <taxon>Spermatophyta</taxon>
        <taxon>Magnoliopsida</taxon>
        <taxon>eudicotyledons</taxon>
        <taxon>Gunneridae</taxon>
        <taxon>Pentapetalae</taxon>
        <taxon>rosids</taxon>
        <taxon>fabids</taxon>
        <taxon>Fagales</taxon>
        <taxon>Juglandaceae</taxon>
        <taxon>Juglans</taxon>
    </lineage>
</organism>
<sequence>MSDRSGYYTLSSLFPSTFLPLGNFERSSILLQNPFLAASSYYFSQFGGFFSQALLNFFWLRCFQAMMKKSPTYSRYETSAYSGDGFDPHVDFSQFMEEARRHAGGVDFQRSPFNPEESGKKRLPEEKQGKKSWKNSLLSWWKTDRKRDRPQVEPTSSSYISVTKRRLVSGPIHGSGKTNDGRQWHRRSTSGPLTGLFNPTKRVENGIPYVSLDQLDRPHAVQTYGPVYLVT</sequence>